<dbReference type="OrthoDB" id="200660at2759"/>
<protein>
    <submittedName>
        <fullName evidence="1">Uncharacterized protein</fullName>
    </submittedName>
</protein>
<keyword evidence="2" id="KW-1185">Reference proteome</keyword>
<reference evidence="1 2" key="1">
    <citation type="journal article" date="2020" name="Nat. Food">
        <title>A phased Vanilla planifolia genome enables genetic improvement of flavour and production.</title>
        <authorList>
            <person name="Hasing T."/>
            <person name="Tang H."/>
            <person name="Brym M."/>
            <person name="Khazi F."/>
            <person name="Huang T."/>
            <person name="Chambers A.H."/>
        </authorList>
    </citation>
    <scope>NUCLEOTIDE SEQUENCE [LARGE SCALE GENOMIC DNA]</scope>
    <source>
        <tissue evidence="1">Leaf</tissue>
    </source>
</reference>
<sequence>MSFGGKGEASISGWIKSRIIAFKFFCSPRASSGGRKRRWCCIFPDDCQIDAIQTVGFIEKGNRNFAAKGRYVEFYNNPAICILSSERGAPVIQTPRNVLHFKKALVIAAGPPYCFGEH</sequence>
<name>A0A835VIA7_VANPL</name>
<gene>
    <name evidence="1" type="ORF">HPP92_002746</name>
</gene>
<dbReference type="EMBL" id="JADCNL010000001">
    <property type="protein sequence ID" value="KAG0498055.1"/>
    <property type="molecule type" value="Genomic_DNA"/>
</dbReference>
<comment type="caution">
    <text evidence="1">The sequence shown here is derived from an EMBL/GenBank/DDBJ whole genome shotgun (WGS) entry which is preliminary data.</text>
</comment>
<evidence type="ECO:0000313" key="2">
    <source>
        <dbReference type="Proteomes" id="UP000636800"/>
    </source>
</evidence>
<dbReference type="AlphaFoldDB" id="A0A835VIA7"/>
<dbReference type="Proteomes" id="UP000636800">
    <property type="component" value="Chromosome 1"/>
</dbReference>
<proteinExistence type="predicted"/>
<organism evidence="1 2">
    <name type="scientific">Vanilla planifolia</name>
    <name type="common">Vanilla</name>
    <dbReference type="NCBI Taxonomy" id="51239"/>
    <lineage>
        <taxon>Eukaryota</taxon>
        <taxon>Viridiplantae</taxon>
        <taxon>Streptophyta</taxon>
        <taxon>Embryophyta</taxon>
        <taxon>Tracheophyta</taxon>
        <taxon>Spermatophyta</taxon>
        <taxon>Magnoliopsida</taxon>
        <taxon>Liliopsida</taxon>
        <taxon>Asparagales</taxon>
        <taxon>Orchidaceae</taxon>
        <taxon>Vanilloideae</taxon>
        <taxon>Vanilleae</taxon>
        <taxon>Vanilla</taxon>
    </lineage>
</organism>
<evidence type="ECO:0000313" key="1">
    <source>
        <dbReference type="EMBL" id="KAG0498055.1"/>
    </source>
</evidence>
<accession>A0A835VIA7</accession>